<sequence>MLAAVLVIAAYLAKPLPSAWDPFSPLQVTDAPTFITRYKLKKLASDPAACLAVLSSAQQQGYLRFRQLHQVNGTCPLVSPVQVEKVGRVELSARFLASCPLAVSTTMFVVKVAEPMAVKRLASPLARIDHLGSYACRNVYHRASGRLSEHATADALDIAGFRLKNGQKISVLTGWSQTSPQGQWLQEVFRRSCDYYGNALGPEYNRAHASHFHLGMQGFGICR</sequence>
<feature type="domain" description="Extensin-like C-terminal" evidence="2">
    <location>
        <begin position="49"/>
        <end position="223"/>
    </location>
</feature>
<dbReference type="InterPro" id="IPR009683">
    <property type="entry name" value="Extensin-like_C"/>
</dbReference>
<keyword evidence="1" id="KW-0732">Signal</keyword>
<dbReference type="Proteomes" id="UP001554567">
    <property type="component" value="Unassembled WGS sequence"/>
</dbReference>
<evidence type="ECO:0000259" key="2">
    <source>
        <dbReference type="Pfam" id="PF06904"/>
    </source>
</evidence>
<dbReference type="Pfam" id="PF06904">
    <property type="entry name" value="Extensin-like_C"/>
    <property type="match status" value="1"/>
</dbReference>
<evidence type="ECO:0000313" key="4">
    <source>
        <dbReference type="Proteomes" id="UP001554567"/>
    </source>
</evidence>
<keyword evidence="4" id="KW-1185">Reference proteome</keyword>
<protein>
    <submittedName>
        <fullName evidence="3">Extensin family protein</fullName>
    </submittedName>
</protein>
<accession>A0ABV3MW59</accession>
<feature type="signal peptide" evidence="1">
    <location>
        <begin position="1"/>
        <end position="19"/>
    </location>
</feature>
<feature type="chain" id="PRO_5046122113" evidence="1">
    <location>
        <begin position="20"/>
        <end position="223"/>
    </location>
</feature>
<reference evidence="3 4" key="1">
    <citation type="submission" date="2024-07" db="EMBL/GenBank/DDBJ databases">
        <authorList>
            <person name="Dulla G.F.J."/>
            <person name="Delorm J.G."/>
        </authorList>
    </citation>
    <scope>NUCLEOTIDE SEQUENCE [LARGE SCALE GENOMIC DNA]</scope>
    <source>
        <strain evidence="3 4">JGD 233</strain>
    </source>
</reference>
<comment type="caution">
    <text evidence="3">The sequence shown here is derived from an EMBL/GenBank/DDBJ whole genome shotgun (WGS) entry which is preliminary data.</text>
</comment>
<evidence type="ECO:0000313" key="3">
    <source>
        <dbReference type="EMBL" id="MEW5287789.1"/>
    </source>
</evidence>
<dbReference type="RefSeq" id="WP_367166633.1">
    <property type="nucleotide sequence ID" value="NZ_JBFKZN010000001.1"/>
</dbReference>
<proteinExistence type="predicted"/>
<evidence type="ECO:0000256" key="1">
    <source>
        <dbReference type="SAM" id="SignalP"/>
    </source>
</evidence>
<name>A0ABV3MW59_9GAMM</name>
<organism evidence="3 4">
    <name type="scientific">Erwinia papayae</name>
    <dbReference type="NCBI Taxonomy" id="206499"/>
    <lineage>
        <taxon>Bacteria</taxon>
        <taxon>Pseudomonadati</taxon>
        <taxon>Pseudomonadota</taxon>
        <taxon>Gammaproteobacteria</taxon>
        <taxon>Enterobacterales</taxon>
        <taxon>Erwiniaceae</taxon>
        <taxon>Erwinia</taxon>
    </lineage>
</organism>
<gene>
    <name evidence="3" type="ORF">ABW286_01030</name>
</gene>
<dbReference type="EMBL" id="JBFKZN010000001">
    <property type="protein sequence ID" value="MEW5287789.1"/>
    <property type="molecule type" value="Genomic_DNA"/>
</dbReference>